<evidence type="ECO:0000313" key="3">
    <source>
        <dbReference type="Proteomes" id="UP000053593"/>
    </source>
</evidence>
<dbReference type="EMBL" id="KN834863">
    <property type="protein sequence ID" value="KIK51430.1"/>
    <property type="molecule type" value="Genomic_DNA"/>
</dbReference>
<protein>
    <submittedName>
        <fullName evidence="2">Uncharacterized protein</fullName>
    </submittedName>
</protein>
<feature type="region of interest" description="Disordered" evidence="1">
    <location>
        <begin position="79"/>
        <end position="109"/>
    </location>
</feature>
<name>A0A0D0AMG5_9AGAR</name>
<sequence length="109" mass="12339">MSALFNEQTSLSSFGPVLKKLGITVYPDWAHYIPPPLGPLIMELDLMDPEDWFEFATLAICDPTHTQWCKGYRVWSTGADDAEEETTDEEDEGFSDGCELQTETEENEN</sequence>
<evidence type="ECO:0000256" key="1">
    <source>
        <dbReference type="SAM" id="MobiDB-lite"/>
    </source>
</evidence>
<dbReference type="Proteomes" id="UP000053593">
    <property type="component" value="Unassembled WGS sequence"/>
</dbReference>
<reference evidence="2 3" key="1">
    <citation type="submission" date="2014-04" db="EMBL/GenBank/DDBJ databases">
        <title>Evolutionary Origins and Diversification of the Mycorrhizal Mutualists.</title>
        <authorList>
            <consortium name="DOE Joint Genome Institute"/>
            <consortium name="Mycorrhizal Genomics Consortium"/>
            <person name="Kohler A."/>
            <person name="Kuo A."/>
            <person name="Nagy L.G."/>
            <person name="Floudas D."/>
            <person name="Copeland A."/>
            <person name="Barry K.W."/>
            <person name="Cichocki N."/>
            <person name="Veneault-Fourrey C."/>
            <person name="LaButti K."/>
            <person name="Lindquist E.A."/>
            <person name="Lipzen A."/>
            <person name="Lundell T."/>
            <person name="Morin E."/>
            <person name="Murat C."/>
            <person name="Riley R."/>
            <person name="Ohm R."/>
            <person name="Sun H."/>
            <person name="Tunlid A."/>
            <person name="Henrissat B."/>
            <person name="Grigoriev I.V."/>
            <person name="Hibbett D.S."/>
            <person name="Martin F."/>
        </authorList>
    </citation>
    <scope>NUCLEOTIDE SEQUENCE [LARGE SCALE GENOMIC DNA]</scope>
    <source>
        <strain evidence="2 3">FD-317 M1</strain>
    </source>
</reference>
<dbReference type="HOGENOM" id="CLU_2184250_0_0_1"/>
<keyword evidence="3" id="KW-1185">Reference proteome</keyword>
<evidence type="ECO:0000313" key="2">
    <source>
        <dbReference type="EMBL" id="KIK51430.1"/>
    </source>
</evidence>
<accession>A0A0D0AMG5</accession>
<feature type="compositionally biased region" description="Acidic residues" evidence="1">
    <location>
        <begin position="80"/>
        <end position="94"/>
    </location>
</feature>
<gene>
    <name evidence="2" type="ORF">GYMLUDRAFT_252051</name>
</gene>
<proteinExistence type="predicted"/>
<organism evidence="2 3">
    <name type="scientific">Collybiopsis luxurians FD-317 M1</name>
    <dbReference type="NCBI Taxonomy" id="944289"/>
    <lineage>
        <taxon>Eukaryota</taxon>
        <taxon>Fungi</taxon>
        <taxon>Dikarya</taxon>
        <taxon>Basidiomycota</taxon>
        <taxon>Agaricomycotina</taxon>
        <taxon>Agaricomycetes</taxon>
        <taxon>Agaricomycetidae</taxon>
        <taxon>Agaricales</taxon>
        <taxon>Marasmiineae</taxon>
        <taxon>Omphalotaceae</taxon>
        <taxon>Collybiopsis</taxon>
        <taxon>Collybiopsis luxurians</taxon>
    </lineage>
</organism>
<dbReference type="AlphaFoldDB" id="A0A0D0AMG5"/>